<dbReference type="RefSeq" id="WP_127163028.1">
    <property type="nucleotide sequence ID" value="NZ_CP029822.1"/>
</dbReference>
<evidence type="ECO:0000256" key="1">
    <source>
        <dbReference type="SAM" id="Phobius"/>
    </source>
</evidence>
<feature type="transmembrane region" description="Helical" evidence="1">
    <location>
        <begin position="178"/>
        <end position="199"/>
    </location>
</feature>
<evidence type="ECO:0000313" key="2">
    <source>
        <dbReference type="EMBL" id="AZS50572.1"/>
    </source>
</evidence>
<dbReference type="EMBL" id="CP029822">
    <property type="protein sequence ID" value="AZS50572.1"/>
    <property type="molecule type" value="Genomic_DNA"/>
</dbReference>
<dbReference type="Proteomes" id="UP000273143">
    <property type="component" value="Chromosome"/>
</dbReference>
<gene>
    <name evidence="2" type="ORF">DM558_07175</name>
</gene>
<sequence length="459" mass="51984">MTKLTSQEHFNALWLAETIRLQEESQGDFADSEAVRQAQKEGGDFQTRILTRAQWLANKTNLIVAQQSAITAMQWSVKILCALAFFFGMGLILPTFSVADHTINIFSALGCLLGLNFLMLVVWILSTVFGGQSINQLGRLVLWLTNKLTGKKQVAQLMPAFFGLLHQRHLERWLLGRLTNGLWLLISIFALISLLSLLATQRYGFVWQTTILGDSHFVTIVNLLGSLPQWLGFPIPPESLIRQSGNTPVMDDAARQVWAAWLVGVLVVYGIFPRLILFLVCSVFWRYGYKHLQLDITKRNYHLLRSRLLPSSERLGITDPDNVFVKKRQPIINNNVEWGATIIGVELEPDYPWPPNIATNVIDAGIIETREQRKALLDQLVSDPVAKLLIVCDPKRSIDRGTLMLFSELAYCVAEARVWLLVDEKTDSKRLADWQQALEQLGITYADSDELLIWLSERT</sequence>
<dbReference type="KEGG" id="emo:DM558_07175"/>
<proteinExistence type="predicted"/>
<accession>A0A3S9XDP9</accession>
<name>A0A3S9XDP9_9GAMM</name>
<evidence type="ECO:0000313" key="3">
    <source>
        <dbReference type="Proteomes" id="UP000273143"/>
    </source>
</evidence>
<dbReference type="InterPro" id="IPR021296">
    <property type="entry name" value="DUF2868"/>
</dbReference>
<feature type="transmembrane region" description="Helical" evidence="1">
    <location>
        <begin position="258"/>
        <end position="285"/>
    </location>
</feature>
<reference evidence="3" key="1">
    <citation type="submission" date="2018-06" db="EMBL/GenBank/DDBJ databases">
        <title>Complete genome of Pseudomonas insecticola strain QZS01.</title>
        <authorList>
            <person name="Wang J."/>
            <person name="Su Q."/>
        </authorList>
    </citation>
    <scope>NUCLEOTIDE SEQUENCE [LARGE SCALE GENOMIC DNA]</scope>
    <source>
        <strain evidence="3">QZS01</strain>
    </source>
</reference>
<protein>
    <submittedName>
        <fullName evidence="2">DUF2868 domain-containing protein</fullName>
    </submittedName>
</protein>
<organism evidence="2 3">
    <name type="scientific">Entomomonas moraniae</name>
    <dbReference type="NCBI Taxonomy" id="2213226"/>
    <lineage>
        <taxon>Bacteria</taxon>
        <taxon>Pseudomonadati</taxon>
        <taxon>Pseudomonadota</taxon>
        <taxon>Gammaproteobacteria</taxon>
        <taxon>Pseudomonadales</taxon>
        <taxon>Pseudomonadaceae</taxon>
        <taxon>Entomomonas</taxon>
    </lineage>
</organism>
<dbReference type="AlphaFoldDB" id="A0A3S9XDP9"/>
<feature type="transmembrane region" description="Helical" evidence="1">
    <location>
        <begin position="105"/>
        <end position="129"/>
    </location>
</feature>
<keyword evidence="3" id="KW-1185">Reference proteome</keyword>
<keyword evidence="1" id="KW-1133">Transmembrane helix</keyword>
<dbReference type="Pfam" id="PF11067">
    <property type="entry name" value="DUF2868"/>
    <property type="match status" value="1"/>
</dbReference>
<keyword evidence="1" id="KW-0812">Transmembrane</keyword>
<keyword evidence="1" id="KW-0472">Membrane</keyword>
<feature type="transmembrane region" description="Helical" evidence="1">
    <location>
        <begin position="79"/>
        <end position="99"/>
    </location>
</feature>